<protein>
    <submittedName>
        <fullName evidence="1">Haloacid dehalogenase</fullName>
    </submittedName>
</protein>
<accession>A0A2A3YGD0</accession>
<reference evidence="1 2" key="1">
    <citation type="journal article" date="2017" name="Elife">
        <title>Extensive horizontal gene transfer in cheese-associated bacteria.</title>
        <authorList>
            <person name="Bonham K.S."/>
            <person name="Wolfe B.E."/>
            <person name="Dutton R.J."/>
        </authorList>
    </citation>
    <scope>NUCLEOTIDE SEQUENCE [LARGE SCALE GENOMIC DNA]</scope>
    <source>
        <strain evidence="1 2">341_9</strain>
    </source>
</reference>
<evidence type="ECO:0000313" key="2">
    <source>
        <dbReference type="Proteomes" id="UP000218598"/>
    </source>
</evidence>
<evidence type="ECO:0000313" key="1">
    <source>
        <dbReference type="EMBL" id="PCC38311.1"/>
    </source>
</evidence>
<dbReference type="Proteomes" id="UP000218598">
    <property type="component" value="Unassembled WGS sequence"/>
</dbReference>
<proteinExistence type="predicted"/>
<dbReference type="RefSeq" id="WP_096166069.1">
    <property type="nucleotide sequence ID" value="NZ_BAAAIQ010000004.1"/>
</dbReference>
<dbReference type="Gene3D" id="3.40.50.1000">
    <property type="entry name" value="HAD superfamily/HAD-like"/>
    <property type="match status" value="1"/>
</dbReference>
<organism evidence="1 2">
    <name type="scientific">Brachybacterium alimentarium</name>
    <dbReference type="NCBI Taxonomy" id="47845"/>
    <lineage>
        <taxon>Bacteria</taxon>
        <taxon>Bacillati</taxon>
        <taxon>Actinomycetota</taxon>
        <taxon>Actinomycetes</taxon>
        <taxon>Micrococcales</taxon>
        <taxon>Dermabacteraceae</taxon>
        <taxon>Brachybacterium</taxon>
    </lineage>
</organism>
<dbReference type="PRINTS" id="PR00413">
    <property type="entry name" value="HADHALOGNASE"/>
</dbReference>
<dbReference type="InterPro" id="IPR036412">
    <property type="entry name" value="HAD-like_sf"/>
</dbReference>
<dbReference type="AlphaFoldDB" id="A0A2A3YGD0"/>
<dbReference type="InterPro" id="IPR006439">
    <property type="entry name" value="HAD-SF_hydro_IA"/>
</dbReference>
<comment type="caution">
    <text evidence="1">The sequence shown here is derived from an EMBL/GenBank/DDBJ whole genome shotgun (WGS) entry which is preliminary data.</text>
</comment>
<dbReference type="GeneID" id="95328218"/>
<dbReference type="OrthoDB" id="9797415at2"/>
<dbReference type="EMBL" id="NRGR01000024">
    <property type="protein sequence ID" value="PCC38311.1"/>
    <property type="molecule type" value="Genomic_DNA"/>
</dbReference>
<dbReference type="Pfam" id="PF00702">
    <property type="entry name" value="Hydrolase"/>
    <property type="match status" value="1"/>
</dbReference>
<dbReference type="SUPFAM" id="SSF56784">
    <property type="entry name" value="HAD-like"/>
    <property type="match status" value="1"/>
</dbReference>
<keyword evidence="2" id="KW-1185">Reference proteome</keyword>
<sequence>MSTSLTQLRGLVHDHDLRAVVSDLDGVLRRFDPSLWGELDAVAEVPDGTVYEAVLGHPFLDEVVRGRGTHRQWREQAASALVAAGSTPEGADAVIRGWLSSPARIDREVLDELESLRGAGIPVFILTNGTDRVPEELDDLGITPFLGPGRRFLLNTADLGAAKPDREAYALAHARIEHELGEDLRAEQVAFLDDSPRHVRGAAAYGWHAVLHHTE</sequence>
<gene>
    <name evidence="1" type="ORF">CIK66_14855</name>
</gene>
<dbReference type="InterPro" id="IPR023214">
    <property type="entry name" value="HAD_sf"/>
</dbReference>
<name>A0A2A3YGD0_9MICO</name>